<dbReference type="GO" id="GO:0003677">
    <property type="term" value="F:DNA binding"/>
    <property type="evidence" value="ECO:0007669"/>
    <property type="project" value="UniProtKB-KW"/>
</dbReference>
<keyword evidence="1 3" id="KW-0238">DNA-binding</keyword>
<keyword evidence="4" id="KW-1185">Reference proteome</keyword>
<dbReference type="CDD" id="cd00093">
    <property type="entry name" value="HTH_XRE"/>
    <property type="match status" value="1"/>
</dbReference>
<proteinExistence type="predicted"/>
<dbReference type="InParanoid" id="A0A397S0M6"/>
<name>A0A397S0M6_9MOLU</name>
<dbReference type="PANTHER" id="PTHR46558:SF11">
    <property type="entry name" value="HTH-TYPE TRANSCRIPTIONAL REGULATOR XRE"/>
    <property type="match status" value="1"/>
</dbReference>
<evidence type="ECO:0000256" key="1">
    <source>
        <dbReference type="ARBA" id="ARBA00023125"/>
    </source>
</evidence>
<dbReference type="InterPro" id="IPR010982">
    <property type="entry name" value="Lambda_DNA-bd_dom_sf"/>
</dbReference>
<sequence>MRAGTISSIFIGQRIKDLRKNNNETIKDLSKVLNVSEATIYSWEAGQRIPRLELLVNICNKYHVSLDSFVFYEN</sequence>
<gene>
    <name evidence="3" type="ORF">EI71_00738</name>
</gene>
<evidence type="ECO:0000259" key="2">
    <source>
        <dbReference type="PROSITE" id="PS50943"/>
    </source>
</evidence>
<dbReference type="InterPro" id="IPR001387">
    <property type="entry name" value="Cro/C1-type_HTH"/>
</dbReference>
<comment type="caution">
    <text evidence="3">The sequence shown here is derived from an EMBL/GenBank/DDBJ whole genome shotgun (WGS) entry which is preliminary data.</text>
</comment>
<reference evidence="3 4" key="1">
    <citation type="submission" date="2018-08" db="EMBL/GenBank/DDBJ databases">
        <title>Genomic Encyclopedia of Archaeal and Bacterial Type Strains, Phase II (KMG-II): from individual species to whole genera.</title>
        <authorList>
            <person name="Goeker M."/>
        </authorList>
    </citation>
    <scope>NUCLEOTIDE SEQUENCE [LARGE SCALE GENOMIC DNA]</scope>
    <source>
        <strain evidence="3 4">ATCC 27112</strain>
    </source>
</reference>
<organism evidence="3 4">
    <name type="scientific">Anaeroplasma bactoclasticum</name>
    <dbReference type="NCBI Taxonomy" id="2088"/>
    <lineage>
        <taxon>Bacteria</taxon>
        <taxon>Bacillati</taxon>
        <taxon>Mycoplasmatota</taxon>
        <taxon>Mollicutes</taxon>
        <taxon>Anaeroplasmatales</taxon>
        <taxon>Anaeroplasmataceae</taxon>
        <taxon>Anaeroplasma</taxon>
    </lineage>
</organism>
<dbReference type="EMBL" id="QXEV01000005">
    <property type="protein sequence ID" value="RIA77955.1"/>
    <property type="molecule type" value="Genomic_DNA"/>
</dbReference>
<evidence type="ECO:0000313" key="3">
    <source>
        <dbReference type="EMBL" id="RIA77955.1"/>
    </source>
</evidence>
<dbReference type="SUPFAM" id="SSF47413">
    <property type="entry name" value="lambda repressor-like DNA-binding domains"/>
    <property type="match status" value="1"/>
</dbReference>
<protein>
    <submittedName>
        <fullName evidence="3">DNA-binding XRE family transcriptional regulator</fullName>
    </submittedName>
</protein>
<dbReference type="Pfam" id="PF01381">
    <property type="entry name" value="HTH_3"/>
    <property type="match status" value="1"/>
</dbReference>
<dbReference type="SMART" id="SM00530">
    <property type="entry name" value="HTH_XRE"/>
    <property type="match status" value="1"/>
</dbReference>
<feature type="domain" description="HTH cro/C1-type" evidence="2">
    <location>
        <begin position="15"/>
        <end position="69"/>
    </location>
</feature>
<dbReference type="Gene3D" id="1.10.260.40">
    <property type="entry name" value="lambda repressor-like DNA-binding domains"/>
    <property type="match status" value="1"/>
</dbReference>
<dbReference type="PANTHER" id="PTHR46558">
    <property type="entry name" value="TRACRIPTIONAL REGULATORY PROTEIN-RELATED-RELATED"/>
    <property type="match status" value="1"/>
</dbReference>
<dbReference type="AlphaFoldDB" id="A0A397S0M6"/>
<dbReference type="Proteomes" id="UP000266506">
    <property type="component" value="Unassembled WGS sequence"/>
</dbReference>
<accession>A0A397S0M6</accession>
<dbReference type="PROSITE" id="PS50943">
    <property type="entry name" value="HTH_CROC1"/>
    <property type="match status" value="1"/>
</dbReference>
<evidence type="ECO:0000313" key="4">
    <source>
        <dbReference type="Proteomes" id="UP000266506"/>
    </source>
</evidence>